<keyword evidence="3" id="KW-0584">Phenylalanine biosynthesis</keyword>
<dbReference type="EMBL" id="AJWZ01006239">
    <property type="protein sequence ID" value="EKC60350.1"/>
    <property type="molecule type" value="Genomic_DNA"/>
</dbReference>
<keyword evidence="1" id="KW-0028">Amino-acid biosynthesis</keyword>
<evidence type="ECO:0000313" key="7">
    <source>
        <dbReference type="EMBL" id="EKC60350.1"/>
    </source>
</evidence>
<dbReference type="GO" id="GO:0004106">
    <property type="term" value="F:chorismate mutase activity"/>
    <property type="evidence" value="ECO:0007669"/>
    <property type="project" value="UniProtKB-EC"/>
</dbReference>
<sequence length="82" mass="9050">MKKIAIQGVPGSYHDIAAHKFFPGEEIELICCSTFEEVFANIKQDSNVIGMLAIENTIAGSLLHNYELLRESGMTIVGEHKT</sequence>
<accession>K1T2J8</accession>
<dbReference type="InterPro" id="IPR001086">
    <property type="entry name" value="Preph_deHydtase"/>
</dbReference>
<comment type="caution">
    <text evidence="7">The sequence shown here is derived from an EMBL/GenBank/DDBJ whole genome shotgun (WGS) entry which is preliminary data.</text>
</comment>
<dbReference type="GO" id="GO:0005737">
    <property type="term" value="C:cytoplasm"/>
    <property type="evidence" value="ECO:0007669"/>
    <property type="project" value="TreeGrafter"/>
</dbReference>
<dbReference type="EC" id="5.4.99.5" evidence="7"/>
<feature type="non-terminal residue" evidence="7">
    <location>
        <position position="82"/>
    </location>
</feature>
<dbReference type="AlphaFoldDB" id="K1T2J8"/>
<evidence type="ECO:0000256" key="2">
    <source>
        <dbReference type="ARBA" id="ARBA00023141"/>
    </source>
</evidence>
<dbReference type="PANTHER" id="PTHR21022:SF19">
    <property type="entry name" value="PREPHENATE DEHYDRATASE-RELATED"/>
    <property type="match status" value="1"/>
</dbReference>
<dbReference type="GO" id="GO:0009094">
    <property type="term" value="P:L-phenylalanine biosynthetic process"/>
    <property type="evidence" value="ECO:0007669"/>
    <property type="project" value="UniProtKB-KW"/>
</dbReference>
<evidence type="ECO:0000256" key="1">
    <source>
        <dbReference type="ARBA" id="ARBA00022605"/>
    </source>
</evidence>
<gene>
    <name evidence="7" type="ORF">OBE_09022</name>
</gene>
<dbReference type="SUPFAM" id="SSF53850">
    <property type="entry name" value="Periplasmic binding protein-like II"/>
    <property type="match status" value="1"/>
</dbReference>
<evidence type="ECO:0000259" key="6">
    <source>
        <dbReference type="PROSITE" id="PS51171"/>
    </source>
</evidence>
<proteinExistence type="predicted"/>
<keyword evidence="7" id="KW-0413">Isomerase</keyword>
<feature type="domain" description="Prephenate dehydratase" evidence="6">
    <location>
        <begin position="3"/>
        <end position="82"/>
    </location>
</feature>
<comment type="pathway">
    <text evidence="5">Amino-acid biosynthesis.</text>
</comment>
<dbReference type="PROSITE" id="PS51171">
    <property type="entry name" value="PREPHENATE_DEHYDR_3"/>
    <property type="match status" value="1"/>
</dbReference>
<keyword evidence="2" id="KW-0057">Aromatic amino acid biosynthesis</keyword>
<evidence type="ECO:0000256" key="4">
    <source>
        <dbReference type="ARBA" id="ARBA00023239"/>
    </source>
</evidence>
<dbReference type="GO" id="GO:0004664">
    <property type="term" value="F:prephenate dehydratase activity"/>
    <property type="evidence" value="ECO:0007669"/>
    <property type="project" value="InterPro"/>
</dbReference>
<dbReference type="Gene3D" id="3.40.190.10">
    <property type="entry name" value="Periplasmic binding protein-like II"/>
    <property type="match status" value="1"/>
</dbReference>
<reference evidence="7" key="1">
    <citation type="journal article" date="2013" name="Environ. Microbiol.">
        <title>Microbiota from the distal guts of lean and obese adolescents exhibit partial functional redundancy besides clear differences in community structure.</title>
        <authorList>
            <person name="Ferrer M."/>
            <person name="Ruiz A."/>
            <person name="Lanza F."/>
            <person name="Haange S.B."/>
            <person name="Oberbach A."/>
            <person name="Till H."/>
            <person name="Bargiela R."/>
            <person name="Campoy C."/>
            <person name="Segura M.T."/>
            <person name="Richter M."/>
            <person name="von Bergen M."/>
            <person name="Seifert J."/>
            <person name="Suarez A."/>
        </authorList>
    </citation>
    <scope>NUCLEOTIDE SEQUENCE</scope>
</reference>
<organism evidence="7">
    <name type="scientific">human gut metagenome</name>
    <dbReference type="NCBI Taxonomy" id="408170"/>
    <lineage>
        <taxon>unclassified sequences</taxon>
        <taxon>metagenomes</taxon>
        <taxon>organismal metagenomes</taxon>
    </lineage>
</organism>
<protein>
    <submittedName>
        <fullName evidence="7">Prephenate dehydratase</fullName>
        <ecNumber evidence="7">5.4.99.5</ecNumber>
    </submittedName>
</protein>
<name>K1T2J8_9ZZZZ</name>
<keyword evidence="4" id="KW-0456">Lyase</keyword>
<dbReference type="Pfam" id="PF00800">
    <property type="entry name" value="PDT"/>
    <property type="match status" value="1"/>
</dbReference>
<evidence type="ECO:0000256" key="3">
    <source>
        <dbReference type="ARBA" id="ARBA00023222"/>
    </source>
</evidence>
<dbReference type="PANTHER" id="PTHR21022">
    <property type="entry name" value="PREPHENATE DEHYDRATASE P PROTEIN"/>
    <property type="match status" value="1"/>
</dbReference>
<evidence type="ECO:0000256" key="5">
    <source>
        <dbReference type="ARBA" id="ARBA00029440"/>
    </source>
</evidence>